<dbReference type="RefSeq" id="WP_374219593.1">
    <property type="nucleotide sequence ID" value="NZ_JAXOVW010000143.1"/>
</dbReference>
<dbReference type="EMBL" id="JAXOVW010000143">
    <property type="protein sequence ID" value="MDZ5610370.1"/>
    <property type="molecule type" value="Genomic_DNA"/>
</dbReference>
<reference evidence="2" key="1">
    <citation type="submission" date="2023-11" db="EMBL/GenBank/DDBJ databases">
        <title>Genome Sequence of Bacillus pseudomycoides stain BUPM19.</title>
        <authorList>
            <person name="Farhat A."/>
        </authorList>
    </citation>
    <scope>NUCLEOTIDE SEQUENCE [LARGE SCALE GENOMIC DNA]</scope>
    <source>
        <strain evidence="2">BUPM19</strain>
    </source>
</reference>
<name>A0ABU5K3U8_9BACI</name>
<comment type="caution">
    <text evidence="1">The sequence shown here is derived from an EMBL/GenBank/DDBJ whole genome shotgun (WGS) entry which is preliminary data.</text>
</comment>
<gene>
    <name evidence="1" type="ORF">U2I54_25930</name>
</gene>
<organism evidence="1 2">
    <name type="scientific">Bacillus bingmayongensis</name>
    <dbReference type="NCBI Taxonomy" id="1150157"/>
    <lineage>
        <taxon>Bacteria</taxon>
        <taxon>Bacillati</taxon>
        <taxon>Bacillota</taxon>
        <taxon>Bacilli</taxon>
        <taxon>Bacillales</taxon>
        <taxon>Bacillaceae</taxon>
        <taxon>Bacillus</taxon>
    </lineage>
</organism>
<proteinExistence type="predicted"/>
<sequence length="81" mass="9439">MNKQNVSSAIDVLTDLFYVHQDTYMGIKTMEFYVEIGLLQDERLVANTLEEKRAFDLINVIKLLDVTSNERIENIIRGNFK</sequence>
<dbReference type="Proteomes" id="UP001291930">
    <property type="component" value="Unassembled WGS sequence"/>
</dbReference>
<keyword evidence="2" id="KW-1185">Reference proteome</keyword>
<evidence type="ECO:0000313" key="2">
    <source>
        <dbReference type="Proteomes" id="UP001291930"/>
    </source>
</evidence>
<protein>
    <submittedName>
        <fullName evidence="1">Uncharacterized protein</fullName>
    </submittedName>
</protein>
<accession>A0ABU5K3U8</accession>
<evidence type="ECO:0000313" key="1">
    <source>
        <dbReference type="EMBL" id="MDZ5610370.1"/>
    </source>
</evidence>